<sequence>MTELAISLTRKSKLRLFMAVDFNNETILIFYPFVTMQVQSVTTM</sequence>
<evidence type="ECO:0000313" key="3">
    <source>
        <dbReference type="Proteomes" id="UP000095419"/>
    </source>
</evidence>
<dbReference type="AlphaFoldDB" id="A0A174JYH0"/>
<reference evidence="3 4" key="1">
    <citation type="submission" date="2015-09" db="EMBL/GenBank/DDBJ databases">
        <authorList>
            <consortium name="Pathogen Informatics"/>
        </authorList>
    </citation>
    <scope>NUCLEOTIDE SEQUENCE [LARGE SCALE GENOMIC DNA]</scope>
    <source>
        <strain evidence="1 3">2789STDY5608791</strain>
        <strain evidence="2 4">2789STDY5834942</strain>
    </source>
</reference>
<name>A0A174JYH0_BACUN</name>
<accession>A0A174JYH0</accession>
<evidence type="ECO:0000313" key="1">
    <source>
        <dbReference type="EMBL" id="CUP02235.1"/>
    </source>
</evidence>
<dbReference type="Proteomes" id="UP000095419">
    <property type="component" value="Unassembled WGS sequence"/>
</dbReference>
<gene>
    <name evidence="1" type="ORF">ERS417307_02985</name>
    <name evidence="2" type="ORF">ERS852554_02338</name>
</gene>
<evidence type="ECO:0000313" key="2">
    <source>
        <dbReference type="EMBL" id="CUP93182.1"/>
    </source>
</evidence>
<protein>
    <submittedName>
        <fullName evidence="1">Uncharacterized protein</fullName>
    </submittedName>
</protein>
<proteinExistence type="predicted"/>
<evidence type="ECO:0000313" key="4">
    <source>
        <dbReference type="Proteomes" id="UP000095788"/>
    </source>
</evidence>
<dbReference type="Proteomes" id="UP000095788">
    <property type="component" value="Unassembled WGS sequence"/>
</dbReference>
<dbReference type="EMBL" id="CYZF01000008">
    <property type="protein sequence ID" value="CUP02235.1"/>
    <property type="molecule type" value="Genomic_DNA"/>
</dbReference>
<dbReference type="EMBL" id="CZBF01000003">
    <property type="protein sequence ID" value="CUP93182.1"/>
    <property type="molecule type" value="Genomic_DNA"/>
</dbReference>
<organism evidence="1 3">
    <name type="scientific">Bacteroides uniformis</name>
    <dbReference type="NCBI Taxonomy" id="820"/>
    <lineage>
        <taxon>Bacteria</taxon>
        <taxon>Pseudomonadati</taxon>
        <taxon>Bacteroidota</taxon>
        <taxon>Bacteroidia</taxon>
        <taxon>Bacteroidales</taxon>
        <taxon>Bacteroidaceae</taxon>
        <taxon>Bacteroides</taxon>
    </lineage>
</organism>